<keyword evidence="2" id="KW-1185">Reference proteome</keyword>
<gene>
    <name evidence="1" type="ORF">MPLG2_3763</name>
</gene>
<dbReference type="KEGG" id="mgg:MPLG2_3763"/>
<dbReference type="AlphaFoldDB" id="A0A2N9JMI2"/>
<dbReference type="EMBL" id="LT985188">
    <property type="protein sequence ID" value="SPD88793.1"/>
    <property type="molecule type" value="Genomic_DNA"/>
</dbReference>
<evidence type="ECO:0000313" key="2">
    <source>
        <dbReference type="Proteomes" id="UP000238164"/>
    </source>
</evidence>
<name>A0A2N9JMI2_9ACTN</name>
<accession>A0A2N9JMI2</accession>
<evidence type="ECO:0000313" key="1">
    <source>
        <dbReference type="EMBL" id="SPD88793.1"/>
    </source>
</evidence>
<proteinExistence type="predicted"/>
<sequence length="74" mass="8365">MRIVNIFADPGAWRPYEILAFAGMTDAAGRDPDAWDLDKLDRRRRLCIVCESYPLTPQNAKPPAAHSARRAVLR</sequence>
<protein>
    <submittedName>
        <fullName evidence="1">Uncharacterized protein</fullName>
    </submittedName>
</protein>
<dbReference type="Proteomes" id="UP000238164">
    <property type="component" value="Chromosome 1"/>
</dbReference>
<dbReference type="RefSeq" id="WP_158681311.1">
    <property type="nucleotide sequence ID" value="NZ_BAAAGO010000037.1"/>
</dbReference>
<organism evidence="1 2">
    <name type="scientific">Micropruina glycogenica</name>
    <dbReference type="NCBI Taxonomy" id="75385"/>
    <lineage>
        <taxon>Bacteria</taxon>
        <taxon>Bacillati</taxon>
        <taxon>Actinomycetota</taxon>
        <taxon>Actinomycetes</taxon>
        <taxon>Propionibacteriales</taxon>
        <taxon>Nocardioidaceae</taxon>
        <taxon>Micropruina</taxon>
    </lineage>
</organism>
<reference evidence="1 2" key="1">
    <citation type="submission" date="2018-02" db="EMBL/GenBank/DDBJ databases">
        <authorList>
            <person name="Cohen D.B."/>
            <person name="Kent A.D."/>
        </authorList>
    </citation>
    <scope>NUCLEOTIDE SEQUENCE [LARGE SCALE GENOMIC DNA]</scope>
    <source>
        <strain evidence="1">1</strain>
    </source>
</reference>